<reference evidence="1 2" key="1">
    <citation type="journal article" date="2000" name="Nucleic Acids Res.">
        <title>Complete genome sequence of the alkaliphilic bacterium Bacillus halodurans and genomic sequence comparison with Bacillus subtilis.</title>
        <authorList>
            <person name="Takami H."/>
            <person name="Nakasone K."/>
            <person name="Takaki Y."/>
            <person name="Maeno G."/>
            <person name="Sasaki R."/>
            <person name="Masui N."/>
            <person name="Fuji F."/>
            <person name="Hirama C."/>
            <person name="Nakamura Y."/>
            <person name="Ogasawara N."/>
            <person name="Kuhara S."/>
            <person name="Horikoshi K."/>
        </authorList>
    </citation>
    <scope>NUCLEOTIDE SEQUENCE [LARGE SCALE GENOMIC DNA]</scope>
    <source>
        <strain evidence="2">ATCC BAA-125 / DSM 18197 / FERM 7344 / JCM 9153 / C-125</strain>
    </source>
</reference>
<keyword evidence="2" id="KW-1185">Reference proteome</keyword>
<accession>Q9KFE6</accession>
<sequence length="39" mass="4636">MLEDKQKMIARLTGVDSSKKTYYTELKKTVEQLKKKIFN</sequence>
<dbReference type="EMBL" id="BA000004">
    <property type="protein sequence ID" value="BAB04254.1"/>
    <property type="molecule type" value="Genomic_DNA"/>
</dbReference>
<dbReference type="STRING" id="272558.gene:10726402"/>
<dbReference type="PIR" id="G83716">
    <property type="entry name" value="G83716"/>
</dbReference>
<organism evidence="1 2">
    <name type="scientific">Halalkalibacterium halodurans (strain ATCC BAA-125 / DSM 18197 / FERM 7344 / JCM 9153 / C-125)</name>
    <name type="common">Bacillus halodurans</name>
    <dbReference type="NCBI Taxonomy" id="272558"/>
    <lineage>
        <taxon>Bacteria</taxon>
        <taxon>Bacillati</taxon>
        <taxon>Bacillota</taxon>
        <taxon>Bacilli</taxon>
        <taxon>Bacillales</taxon>
        <taxon>Bacillaceae</taxon>
        <taxon>Halalkalibacterium (ex Joshi et al. 2022)</taxon>
    </lineage>
</organism>
<gene>
    <name evidence="1" type="ordered locus">BH0535</name>
</gene>
<evidence type="ECO:0000313" key="1">
    <source>
        <dbReference type="EMBL" id="BAB04254.1"/>
    </source>
</evidence>
<dbReference type="KEGG" id="bha:BH0535"/>
<proteinExistence type="predicted"/>
<protein>
    <submittedName>
        <fullName evidence="1">BH0535 protein</fullName>
    </submittedName>
</protein>
<evidence type="ECO:0000313" key="2">
    <source>
        <dbReference type="Proteomes" id="UP000001258"/>
    </source>
</evidence>
<dbReference type="eggNOG" id="ENOG5030ENY">
    <property type="taxonomic scope" value="Bacteria"/>
</dbReference>
<dbReference type="Proteomes" id="UP000001258">
    <property type="component" value="Chromosome"/>
</dbReference>
<dbReference type="HOGENOM" id="CLU_3304749_0_0_9"/>
<dbReference type="AlphaFoldDB" id="Q9KFE6"/>
<name>Q9KFE6_HALH5</name>